<evidence type="ECO:0000256" key="1">
    <source>
        <dbReference type="SAM" id="Phobius"/>
    </source>
</evidence>
<evidence type="ECO:0000313" key="4">
    <source>
        <dbReference type="Proteomes" id="UP000257323"/>
    </source>
</evidence>
<dbReference type="EMBL" id="QUAH01000019">
    <property type="protein sequence ID" value="RFT14804.1"/>
    <property type="molecule type" value="Genomic_DNA"/>
</dbReference>
<dbReference type="Proteomes" id="UP000257323">
    <property type="component" value="Unassembled WGS sequence"/>
</dbReference>
<dbReference type="NCBIfam" id="TIGR04514">
    <property type="entry name" value="GWxTD_dom"/>
    <property type="match status" value="1"/>
</dbReference>
<reference evidence="3 4" key="1">
    <citation type="submission" date="2018-08" db="EMBL/GenBank/DDBJ databases">
        <title>Genome analysis of the thermophilic bacterium of the candidate phylum Aminicenantes from deep subsurface aquifer revealed its physiology and ecological role.</title>
        <authorList>
            <person name="Kadnikov V.V."/>
            <person name="Mardanov A.V."/>
            <person name="Beletsky A.V."/>
            <person name="Karnachuk O.V."/>
            <person name="Ravin N.V."/>
        </authorList>
    </citation>
    <scope>NUCLEOTIDE SEQUENCE [LARGE SCALE GENOMIC DNA]</scope>
    <source>
        <strain evidence="3">BY38</strain>
    </source>
</reference>
<sequence length="316" mass="37430">MREKKQRKRIAVHFSLYFYAAVLVIVAVGSLFLVACGGSPRVKLDPESQEFYDIAQMIMSREESKIFRLLPDAESRKEFIKEFWEKRDPFPDTPKNEFKDEFMARIIYADQRFKEGGKGRNTDRGRIYIFMGPPDKFEEIFTHEDTSVRGSVIYWYYYNYNLGIEFVDEKGTGQYRIRRYEGDFFEAMDILKLGGSFGPDNIFKRRLVKFQLDYDKKEKKVTIVLPAKDLNFSEDEEGAFYVDLDFVFYLYDRAGRRLGKYTENRVFKATIQEYPDLKEVPFYFDFELPEGKGYIDVTISGRGEKSGRIRRLFEIK</sequence>
<proteinExistence type="predicted"/>
<accession>A0A3E2BJD9</accession>
<protein>
    <recommendedName>
        <fullName evidence="2">GWxTD domain-containing protein</fullName>
    </recommendedName>
</protein>
<keyword evidence="1" id="KW-0812">Transmembrane</keyword>
<feature type="transmembrane region" description="Helical" evidence="1">
    <location>
        <begin position="12"/>
        <end position="35"/>
    </location>
</feature>
<organism evidence="3 4">
    <name type="scientific">Candidatus Saccharicenans subterraneus</name>
    <dbReference type="NCBI Taxonomy" id="2508984"/>
    <lineage>
        <taxon>Bacteria</taxon>
        <taxon>Candidatus Aminicenantota</taxon>
        <taxon>Candidatus Aminicenantia</taxon>
        <taxon>Candidatus Aminicenantales</taxon>
        <taxon>Candidatus Saccharicenantaceae</taxon>
        <taxon>Candidatus Saccharicenans</taxon>
    </lineage>
</organism>
<evidence type="ECO:0000259" key="2">
    <source>
        <dbReference type="Pfam" id="PF20094"/>
    </source>
</evidence>
<name>A0A3E2BJD9_9BACT</name>
<dbReference type="InterPro" id="IPR030959">
    <property type="entry name" value="GWxTD_dom"/>
</dbReference>
<keyword evidence="1" id="KW-0472">Membrane</keyword>
<evidence type="ECO:0000313" key="3">
    <source>
        <dbReference type="EMBL" id="RFT14804.1"/>
    </source>
</evidence>
<dbReference type="Pfam" id="PF20094">
    <property type="entry name" value="GWxTD_dom"/>
    <property type="match status" value="1"/>
</dbReference>
<feature type="domain" description="GWxTD" evidence="2">
    <location>
        <begin position="49"/>
        <end position="141"/>
    </location>
</feature>
<keyword evidence="1" id="KW-1133">Transmembrane helix</keyword>
<gene>
    <name evidence="3" type="ORF">OP8BY_2381</name>
</gene>
<dbReference type="AlphaFoldDB" id="A0A3E2BJD9"/>
<comment type="caution">
    <text evidence="3">The sequence shown here is derived from an EMBL/GenBank/DDBJ whole genome shotgun (WGS) entry which is preliminary data.</text>
</comment>